<reference evidence="2 4" key="1">
    <citation type="submission" date="2017-05" db="EMBL/GenBank/DDBJ databases">
        <authorList>
            <person name="Song R."/>
            <person name="Chenine A.L."/>
            <person name="Ruprecht R.M."/>
        </authorList>
    </citation>
    <scope>NUCLEOTIDE SEQUENCE [LARGE SCALE GENOMIC DNA]</scope>
    <source>
        <strain evidence="2">PD5205</strain>
    </source>
</reference>
<dbReference type="KEGG" id="xfr:BER92_04520"/>
<dbReference type="EMBL" id="LT853885">
    <property type="protein sequence ID" value="SMR02253.1"/>
    <property type="molecule type" value="Genomic_DNA"/>
</dbReference>
<dbReference type="EMBL" id="LT853882">
    <property type="protein sequence ID" value="SMR00301.1"/>
    <property type="molecule type" value="Genomic_DNA"/>
</dbReference>
<proteinExistence type="predicted"/>
<dbReference type="Proteomes" id="UP000195953">
    <property type="component" value="Chromosome 1"/>
</dbReference>
<evidence type="ECO:0000313" key="1">
    <source>
        <dbReference type="EMBL" id="SMR00301.1"/>
    </source>
</evidence>
<evidence type="ECO:0000313" key="2">
    <source>
        <dbReference type="EMBL" id="SMR02253.1"/>
    </source>
</evidence>
<evidence type="ECO:0000313" key="3">
    <source>
        <dbReference type="Proteomes" id="UP000195877"/>
    </source>
</evidence>
<name>A0A1Y6GZU7_9XANT</name>
<dbReference type="STRING" id="48664.BER92_04520"/>
<gene>
    <name evidence="2" type="ORF">PD5205_00934</name>
    <name evidence="1" type="ORF">PD885_03079</name>
</gene>
<evidence type="ECO:0000313" key="4">
    <source>
        <dbReference type="Proteomes" id="UP000195953"/>
    </source>
</evidence>
<organism evidence="2 4">
    <name type="scientific">Xanthomonas fragariae</name>
    <dbReference type="NCBI Taxonomy" id="48664"/>
    <lineage>
        <taxon>Bacteria</taxon>
        <taxon>Pseudomonadati</taxon>
        <taxon>Pseudomonadota</taxon>
        <taxon>Gammaproteobacteria</taxon>
        <taxon>Lysobacterales</taxon>
        <taxon>Lysobacteraceae</taxon>
        <taxon>Xanthomonas</taxon>
    </lineage>
</organism>
<protein>
    <submittedName>
        <fullName evidence="2">Alpha-amylase</fullName>
    </submittedName>
</protein>
<reference evidence="1 3" key="2">
    <citation type="submission" date="2017-05" db="EMBL/GenBank/DDBJ databases">
        <authorList>
            <person name="Blom J."/>
        </authorList>
    </citation>
    <scope>NUCLEOTIDE SEQUENCE [LARGE SCALE GENOMIC DNA]</scope>
    <source>
        <strain evidence="1">PD885</strain>
    </source>
</reference>
<accession>A0A1Y6GZU7</accession>
<keyword evidence="3" id="KW-1185">Reference proteome</keyword>
<dbReference type="Proteomes" id="UP000195877">
    <property type="component" value="Chromosome 1"/>
</dbReference>
<sequence length="78" mass="8717">MRFSAVNTYAHHRCCGAIRAWHHRALHAMRALYGTKHITFDHLNRIFDAGIRSGVYAFGQVITGGDTDSGDDDQFLAP</sequence>
<dbReference type="AlphaFoldDB" id="A0A1Y6GZU7"/>
<dbReference type="RefSeq" id="WP_002811919.1">
    <property type="nucleotide sequence ID" value="NZ_JAUBLA010000037.1"/>
</dbReference>